<sequence length="126" mass="13464">MPKRGSPFADGAPLQLKFRVGLKELSHGVCAKWYSREIFEKTKQDHVWGESCATVHLPESLKPGPTDTPRAARGQLLIGPDADLSRAAFRACSSCVRAVDGKVVCSQCEEALCCGAVACSLCGLVD</sequence>
<dbReference type="GO" id="GO:0005175">
    <property type="term" value="F:CD27 receptor binding"/>
    <property type="evidence" value="ECO:0007669"/>
    <property type="project" value="TreeGrafter"/>
</dbReference>
<dbReference type="PANTHER" id="PTHR14365">
    <property type="entry name" value="APOPTOSIS REGULATORY PROTEIN SIVA"/>
    <property type="match status" value="1"/>
</dbReference>
<protein>
    <recommendedName>
        <fullName evidence="3">Apoptosis regulatory protein Siva</fullName>
    </recommendedName>
</protein>
<organism evidence="1 2">
    <name type="scientific">Cavia porcellus</name>
    <name type="common">Guinea pig</name>
    <dbReference type="NCBI Taxonomy" id="10141"/>
    <lineage>
        <taxon>Eukaryota</taxon>
        <taxon>Metazoa</taxon>
        <taxon>Chordata</taxon>
        <taxon>Craniata</taxon>
        <taxon>Vertebrata</taxon>
        <taxon>Euteleostomi</taxon>
        <taxon>Mammalia</taxon>
        <taxon>Eutheria</taxon>
        <taxon>Euarchontoglires</taxon>
        <taxon>Glires</taxon>
        <taxon>Rodentia</taxon>
        <taxon>Hystricomorpha</taxon>
        <taxon>Caviidae</taxon>
        <taxon>Cavia</taxon>
    </lineage>
</organism>
<dbReference type="VEuPathDB" id="HostDB:ENSCPOG00000024811"/>
<dbReference type="PANTHER" id="PTHR14365:SF1">
    <property type="entry name" value="APOPTOSIS REGULATORY PROTEIN SIVA"/>
    <property type="match status" value="1"/>
</dbReference>
<dbReference type="Proteomes" id="UP000005447">
    <property type="component" value="Unassembled WGS sequence"/>
</dbReference>
<accession>H0VYJ6</accession>
<keyword evidence="2" id="KW-1185">Reference proteome</keyword>
<dbReference type="GO" id="GO:0097191">
    <property type="term" value="P:extrinsic apoptotic signaling pathway"/>
    <property type="evidence" value="ECO:0007669"/>
    <property type="project" value="TreeGrafter"/>
</dbReference>
<dbReference type="Pfam" id="PF05458">
    <property type="entry name" value="Siva"/>
    <property type="match status" value="1"/>
</dbReference>
<evidence type="ECO:0000313" key="1">
    <source>
        <dbReference type="Ensembl" id="ENSCPOP00000015778.2"/>
    </source>
</evidence>
<dbReference type="AlphaFoldDB" id="H0VYJ6"/>
<dbReference type="OMA" id="CSVLRYT"/>
<dbReference type="Bgee" id="ENSCPOG00000024811">
    <property type="expression patterns" value="Expressed in frontal cortex"/>
</dbReference>
<dbReference type="GeneTree" id="ENSGT01050000246777"/>
<evidence type="ECO:0000313" key="2">
    <source>
        <dbReference type="Proteomes" id="UP000005447"/>
    </source>
</evidence>
<dbReference type="EMBL" id="AAKN02041813">
    <property type="status" value="NOT_ANNOTATED_CDS"/>
    <property type="molecule type" value="Genomic_DNA"/>
</dbReference>
<dbReference type="InParanoid" id="H0VYJ6"/>
<proteinExistence type="predicted"/>
<dbReference type="HOGENOM" id="CLU_127299_0_0_1"/>
<dbReference type="InterPro" id="IPR022773">
    <property type="entry name" value="Siva"/>
</dbReference>
<reference evidence="1" key="3">
    <citation type="submission" date="2025-09" db="UniProtKB">
        <authorList>
            <consortium name="Ensembl"/>
        </authorList>
    </citation>
    <scope>IDENTIFICATION</scope>
    <source>
        <strain evidence="1">2N</strain>
    </source>
</reference>
<reference evidence="1" key="2">
    <citation type="submission" date="2025-08" db="UniProtKB">
        <authorList>
            <consortium name="Ensembl"/>
        </authorList>
    </citation>
    <scope>IDENTIFICATION</scope>
    <source>
        <strain evidence="1">2N</strain>
    </source>
</reference>
<dbReference type="Ensembl" id="ENSCPOT00000026033.2">
    <property type="protein sequence ID" value="ENSCPOP00000015778.2"/>
    <property type="gene ID" value="ENSCPOG00000024811.2"/>
</dbReference>
<dbReference type="STRING" id="10141.ENSCPOP00000015778"/>
<name>H0VYJ6_CAVPO</name>
<evidence type="ECO:0008006" key="3">
    <source>
        <dbReference type="Google" id="ProtNLM"/>
    </source>
</evidence>
<reference evidence="2" key="1">
    <citation type="journal article" date="2011" name="Nature">
        <title>A high-resolution map of human evolutionary constraint using 29 mammals.</title>
        <authorList>
            <person name="Lindblad-Toh K."/>
            <person name="Garber M."/>
            <person name="Zuk O."/>
            <person name="Lin M.F."/>
            <person name="Parker B.J."/>
            <person name="Washietl S."/>
            <person name="Kheradpour P."/>
            <person name="Ernst J."/>
            <person name="Jordan G."/>
            <person name="Mauceli E."/>
            <person name="Ward L.D."/>
            <person name="Lowe C.B."/>
            <person name="Holloway A.K."/>
            <person name="Clamp M."/>
            <person name="Gnerre S."/>
            <person name="Alfoldi J."/>
            <person name="Beal K."/>
            <person name="Chang J."/>
            <person name="Clawson H."/>
            <person name="Cuff J."/>
            <person name="Di Palma F."/>
            <person name="Fitzgerald S."/>
            <person name="Flicek P."/>
            <person name="Guttman M."/>
            <person name="Hubisz M.J."/>
            <person name="Jaffe D.B."/>
            <person name="Jungreis I."/>
            <person name="Kent W.J."/>
            <person name="Kostka D."/>
            <person name="Lara M."/>
            <person name="Martins A.L."/>
            <person name="Massingham T."/>
            <person name="Moltke I."/>
            <person name="Raney B.J."/>
            <person name="Rasmussen M.D."/>
            <person name="Robinson J."/>
            <person name="Stark A."/>
            <person name="Vilella A.J."/>
            <person name="Wen J."/>
            <person name="Xie X."/>
            <person name="Zody M.C."/>
            <person name="Baldwin J."/>
            <person name="Bloom T."/>
            <person name="Chin C.W."/>
            <person name="Heiman D."/>
            <person name="Nicol R."/>
            <person name="Nusbaum C."/>
            <person name="Young S."/>
            <person name="Wilkinson J."/>
            <person name="Worley K.C."/>
            <person name="Kovar C.L."/>
            <person name="Muzny D.M."/>
            <person name="Gibbs R.A."/>
            <person name="Cree A."/>
            <person name="Dihn H.H."/>
            <person name="Fowler G."/>
            <person name="Jhangiani S."/>
            <person name="Joshi V."/>
            <person name="Lee S."/>
            <person name="Lewis L.R."/>
            <person name="Nazareth L.V."/>
            <person name="Okwuonu G."/>
            <person name="Santibanez J."/>
            <person name="Warren W.C."/>
            <person name="Mardis E.R."/>
            <person name="Weinstock G.M."/>
            <person name="Wilson R.K."/>
            <person name="Delehaunty K."/>
            <person name="Dooling D."/>
            <person name="Fronik C."/>
            <person name="Fulton L."/>
            <person name="Fulton B."/>
            <person name="Graves T."/>
            <person name="Minx P."/>
            <person name="Sodergren E."/>
            <person name="Birney E."/>
            <person name="Margulies E.H."/>
            <person name="Herrero J."/>
            <person name="Green E.D."/>
            <person name="Haussler D."/>
            <person name="Siepel A."/>
            <person name="Goldman N."/>
            <person name="Pollard K.S."/>
            <person name="Pedersen J.S."/>
            <person name="Lander E.S."/>
            <person name="Kellis M."/>
        </authorList>
    </citation>
    <scope>NUCLEOTIDE SEQUENCE [LARGE SCALE GENOMIC DNA]</scope>
    <source>
        <strain evidence="2">2N</strain>
    </source>
</reference>